<keyword evidence="5" id="KW-1185">Reference proteome</keyword>
<keyword evidence="2" id="KW-1133">Transmembrane helix</keyword>
<evidence type="ECO:0000256" key="1">
    <source>
        <dbReference type="SAM" id="MobiDB-lite"/>
    </source>
</evidence>
<feature type="region of interest" description="Disordered" evidence="1">
    <location>
        <begin position="1"/>
        <end position="30"/>
    </location>
</feature>
<protein>
    <recommendedName>
        <fullName evidence="3">ER-bound oxygenase mpaB/mpaB'/Rubber oxygenase catalytic domain-containing protein</fullName>
    </recommendedName>
</protein>
<dbReference type="PANTHER" id="PTHR37539">
    <property type="entry name" value="SECRETED PROTEIN-RELATED"/>
    <property type="match status" value="1"/>
</dbReference>
<gene>
    <name evidence="4" type="ORF">PDIGIT_LOCUS5760</name>
</gene>
<dbReference type="AlphaFoldDB" id="A0A9W4UB87"/>
<comment type="caution">
    <text evidence="4">The sequence shown here is derived from an EMBL/GenBank/DDBJ whole genome shotgun (WGS) entry which is preliminary data.</text>
</comment>
<evidence type="ECO:0000313" key="5">
    <source>
        <dbReference type="Proteomes" id="UP001152607"/>
    </source>
</evidence>
<dbReference type="Pfam" id="PF09995">
    <property type="entry name" value="MPAB_Lcp_cat"/>
    <property type="match status" value="1"/>
</dbReference>
<name>A0A9W4UB87_9PLEO</name>
<evidence type="ECO:0000313" key="4">
    <source>
        <dbReference type="EMBL" id="CAI6332730.1"/>
    </source>
</evidence>
<dbReference type="Proteomes" id="UP001152607">
    <property type="component" value="Unassembled WGS sequence"/>
</dbReference>
<proteinExistence type="predicted"/>
<accession>A0A9W4UB87</accession>
<feature type="transmembrane region" description="Helical" evidence="2">
    <location>
        <begin position="435"/>
        <end position="463"/>
    </location>
</feature>
<dbReference type="EMBL" id="CAOQHR010000003">
    <property type="protein sequence ID" value="CAI6332730.1"/>
    <property type="molecule type" value="Genomic_DNA"/>
</dbReference>
<feature type="domain" description="ER-bound oxygenase mpaB/mpaB'/Rubber oxygenase catalytic" evidence="3">
    <location>
        <begin position="146"/>
        <end position="359"/>
    </location>
</feature>
<reference evidence="4" key="1">
    <citation type="submission" date="2023-01" db="EMBL/GenBank/DDBJ databases">
        <authorList>
            <person name="Van Ghelder C."/>
            <person name="Rancurel C."/>
        </authorList>
    </citation>
    <scope>NUCLEOTIDE SEQUENCE</scope>
    <source>
        <strain evidence="4">CNCM I-4278</strain>
    </source>
</reference>
<dbReference type="OrthoDB" id="6361347at2759"/>
<evidence type="ECO:0000259" key="3">
    <source>
        <dbReference type="Pfam" id="PF09995"/>
    </source>
</evidence>
<sequence length="472" mass="54013">MDSFKSSDPENGDLRTVGNYSFHWTKNHTPKEKTDPLRFEYDELGHAAVKKIQEIHQREQETRKRRGQEPAKLDMYTTLKTNQQHDETLQKLWEEVNTVPEWVDWQQLERGQHFFYRYALGNIIGFAFQGFVGENSGSTSVVEVLLRTGGFSTRSLRRRLLETFQLVLEVTHSLDFIKPGGKGHETTVRVRLLHSMVRQRMLRVAEVKGPSYFDTAVHGVPLNILDSIHSITTFSCNHAWYQLSHMGVHPPQNEVEDYIALWRYIAYVIGTPPGYFATATKAKAIMESLSYNELSITPSSLIVRHNFVEALKDLPPMNISSGFIEAASRCLNGDVLCDQLGMGKPGWYPYACFKGHCWLVVALATLQHWVPSFENWSIEFYRKNLHSAIIHSKYGLQGGSLLDFKYVPDGGITGREKNDRPNGDSMWFYERPLEFLYFLVFCIGCMSIIGSTIVVAWLLWVFVVKSMIIVGV</sequence>
<evidence type="ECO:0000256" key="2">
    <source>
        <dbReference type="SAM" id="Phobius"/>
    </source>
</evidence>
<dbReference type="InterPro" id="IPR018713">
    <property type="entry name" value="MPAB/Lcp_cat_dom"/>
</dbReference>
<dbReference type="PANTHER" id="PTHR37539:SF1">
    <property type="entry name" value="ER-BOUND OXYGENASE MPAB_MPAB'_RUBBER OXYGENASE CATALYTIC DOMAIN-CONTAINING PROTEIN"/>
    <property type="match status" value="1"/>
</dbReference>
<keyword evidence="2" id="KW-0812">Transmembrane</keyword>
<keyword evidence="2" id="KW-0472">Membrane</keyword>
<dbReference type="GO" id="GO:0016491">
    <property type="term" value="F:oxidoreductase activity"/>
    <property type="evidence" value="ECO:0007669"/>
    <property type="project" value="InterPro"/>
</dbReference>
<dbReference type="InterPro" id="IPR037473">
    <property type="entry name" value="Lcp-like"/>
</dbReference>
<organism evidence="4 5">
    <name type="scientific">Periconia digitata</name>
    <dbReference type="NCBI Taxonomy" id="1303443"/>
    <lineage>
        <taxon>Eukaryota</taxon>
        <taxon>Fungi</taxon>
        <taxon>Dikarya</taxon>
        <taxon>Ascomycota</taxon>
        <taxon>Pezizomycotina</taxon>
        <taxon>Dothideomycetes</taxon>
        <taxon>Pleosporomycetidae</taxon>
        <taxon>Pleosporales</taxon>
        <taxon>Massarineae</taxon>
        <taxon>Periconiaceae</taxon>
        <taxon>Periconia</taxon>
    </lineage>
</organism>